<proteinExistence type="predicted"/>
<sequence length="148" mass="15785">MCTSTVKHDNIRRFGDNELKKRFERGQCLLLAETGLETSALRASAVLLEAILEGRQTLLDASAGASASAGCPLHRLLSCVVLLLLRGVVFGQAVQRVRAFALLRLVLRDAAVLHSLAALAGLRSLGSTRVAGGSSLFVLRLVHLDDVV</sequence>
<accession>A0A4U5NBV3</accession>
<dbReference type="EMBL" id="AZBU02000004">
    <property type="protein sequence ID" value="TKR80238.1"/>
    <property type="molecule type" value="Genomic_DNA"/>
</dbReference>
<evidence type="ECO:0000313" key="1">
    <source>
        <dbReference type="EMBL" id="TKR80238.1"/>
    </source>
</evidence>
<organism evidence="1 2">
    <name type="scientific">Steinernema carpocapsae</name>
    <name type="common">Entomopathogenic nematode</name>
    <dbReference type="NCBI Taxonomy" id="34508"/>
    <lineage>
        <taxon>Eukaryota</taxon>
        <taxon>Metazoa</taxon>
        <taxon>Ecdysozoa</taxon>
        <taxon>Nematoda</taxon>
        <taxon>Chromadorea</taxon>
        <taxon>Rhabditida</taxon>
        <taxon>Tylenchina</taxon>
        <taxon>Panagrolaimomorpha</taxon>
        <taxon>Strongyloidoidea</taxon>
        <taxon>Steinernematidae</taxon>
        <taxon>Steinernema</taxon>
    </lineage>
</organism>
<keyword evidence="2" id="KW-1185">Reference proteome</keyword>
<name>A0A4U5NBV3_STECR</name>
<dbReference type="Proteomes" id="UP000298663">
    <property type="component" value="Unassembled WGS sequence"/>
</dbReference>
<dbReference type="AlphaFoldDB" id="A0A4U5NBV3"/>
<protein>
    <submittedName>
        <fullName evidence="1">Uncharacterized protein</fullName>
    </submittedName>
</protein>
<reference evidence="1 2" key="1">
    <citation type="journal article" date="2015" name="Genome Biol.">
        <title>Comparative genomics of Steinernema reveals deeply conserved gene regulatory networks.</title>
        <authorList>
            <person name="Dillman A.R."/>
            <person name="Macchietto M."/>
            <person name="Porter C.F."/>
            <person name="Rogers A."/>
            <person name="Williams B."/>
            <person name="Antoshechkin I."/>
            <person name="Lee M.M."/>
            <person name="Goodwin Z."/>
            <person name="Lu X."/>
            <person name="Lewis E.E."/>
            <person name="Goodrich-Blair H."/>
            <person name="Stock S.P."/>
            <person name="Adams B.J."/>
            <person name="Sternberg P.W."/>
            <person name="Mortazavi A."/>
        </authorList>
    </citation>
    <scope>NUCLEOTIDE SEQUENCE [LARGE SCALE GENOMIC DNA]</scope>
    <source>
        <strain evidence="1 2">ALL</strain>
    </source>
</reference>
<evidence type="ECO:0000313" key="2">
    <source>
        <dbReference type="Proteomes" id="UP000298663"/>
    </source>
</evidence>
<reference evidence="1 2" key="2">
    <citation type="journal article" date="2019" name="G3 (Bethesda)">
        <title>Hybrid Assembly of the Genome of the Entomopathogenic Nematode Steinernema carpocapsae Identifies the X-Chromosome.</title>
        <authorList>
            <person name="Serra L."/>
            <person name="Macchietto M."/>
            <person name="Macias-Munoz A."/>
            <person name="McGill C.J."/>
            <person name="Rodriguez I.M."/>
            <person name="Rodriguez B."/>
            <person name="Murad R."/>
            <person name="Mortazavi A."/>
        </authorList>
    </citation>
    <scope>NUCLEOTIDE SEQUENCE [LARGE SCALE GENOMIC DNA]</scope>
    <source>
        <strain evidence="1 2">ALL</strain>
    </source>
</reference>
<gene>
    <name evidence="1" type="ORF">L596_014342</name>
</gene>
<comment type="caution">
    <text evidence="1">The sequence shown here is derived from an EMBL/GenBank/DDBJ whole genome shotgun (WGS) entry which is preliminary data.</text>
</comment>